<name>A0AB34HN89_ESCRO</name>
<evidence type="ECO:0000313" key="3">
    <source>
        <dbReference type="EMBL" id="KAJ8791989.1"/>
    </source>
</evidence>
<keyword evidence="1" id="KW-0547">Nucleotide-binding</keyword>
<keyword evidence="2" id="KW-0067">ATP-binding</keyword>
<gene>
    <name evidence="3" type="ORF">J1605_020254</name>
</gene>
<dbReference type="Gene3D" id="3.40.850.10">
    <property type="entry name" value="Kinesin motor domain"/>
    <property type="match status" value="1"/>
</dbReference>
<dbReference type="InterPro" id="IPR027417">
    <property type="entry name" value="P-loop_NTPase"/>
</dbReference>
<evidence type="ECO:0000256" key="1">
    <source>
        <dbReference type="ARBA" id="ARBA00022741"/>
    </source>
</evidence>
<dbReference type="EMBL" id="JAIQCJ010001178">
    <property type="protein sequence ID" value="KAJ8791989.1"/>
    <property type="molecule type" value="Genomic_DNA"/>
</dbReference>
<dbReference type="AlphaFoldDB" id="A0AB34HN89"/>
<comment type="caution">
    <text evidence="3">The sequence shown here is derived from an EMBL/GenBank/DDBJ whole genome shotgun (WGS) entry which is preliminary data.</text>
</comment>
<sequence length="71" mass="8292">MSVKEDEIQQMNPPEFEMIEDMAMLTRLNKASVLHALKRRYNHWMIYVRAYASLLKQNADTTLAMSQPSFG</sequence>
<proteinExistence type="predicted"/>
<organism evidence="3 4">
    <name type="scientific">Eschrichtius robustus</name>
    <name type="common">California gray whale</name>
    <name type="synonym">Eschrichtius gibbosus</name>
    <dbReference type="NCBI Taxonomy" id="9764"/>
    <lineage>
        <taxon>Eukaryota</taxon>
        <taxon>Metazoa</taxon>
        <taxon>Chordata</taxon>
        <taxon>Craniata</taxon>
        <taxon>Vertebrata</taxon>
        <taxon>Euteleostomi</taxon>
        <taxon>Mammalia</taxon>
        <taxon>Eutheria</taxon>
        <taxon>Laurasiatheria</taxon>
        <taxon>Artiodactyla</taxon>
        <taxon>Whippomorpha</taxon>
        <taxon>Cetacea</taxon>
        <taxon>Mysticeti</taxon>
        <taxon>Eschrichtiidae</taxon>
        <taxon>Eschrichtius</taxon>
    </lineage>
</organism>
<accession>A0AB34HN89</accession>
<protein>
    <submittedName>
        <fullName evidence="3">Uncharacterized protein</fullName>
    </submittedName>
</protein>
<evidence type="ECO:0000256" key="2">
    <source>
        <dbReference type="ARBA" id="ARBA00022840"/>
    </source>
</evidence>
<dbReference type="SUPFAM" id="SSF52540">
    <property type="entry name" value="P-loop containing nucleoside triphosphate hydrolases"/>
    <property type="match status" value="1"/>
</dbReference>
<dbReference type="Proteomes" id="UP001159641">
    <property type="component" value="Unassembled WGS sequence"/>
</dbReference>
<keyword evidence="4" id="KW-1185">Reference proteome</keyword>
<dbReference type="GO" id="GO:0005524">
    <property type="term" value="F:ATP binding"/>
    <property type="evidence" value="ECO:0007669"/>
    <property type="project" value="UniProtKB-KW"/>
</dbReference>
<reference evidence="3 4" key="1">
    <citation type="submission" date="2022-11" db="EMBL/GenBank/DDBJ databases">
        <title>Whole genome sequence of Eschrichtius robustus ER-17-0199.</title>
        <authorList>
            <person name="Bruniche-Olsen A."/>
            <person name="Black A.N."/>
            <person name="Fields C.J."/>
            <person name="Walden K."/>
            <person name="Dewoody J.A."/>
        </authorList>
    </citation>
    <scope>NUCLEOTIDE SEQUENCE [LARGE SCALE GENOMIC DNA]</scope>
    <source>
        <strain evidence="3">ER-17-0199</strain>
        <tissue evidence="3">Blubber</tissue>
    </source>
</reference>
<evidence type="ECO:0000313" key="4">
    <source>
        <dbReference type="Proteomes" id="UP001159641"/>
    </source>
</evidence>
<dbReference type="InterPro" id="IPR036961">
    <property type="entry name" value="Kinesin_motor_dom_sf"/>
</dbReference>